<dbReference type="RefSeq" id="WP_011850717.1">
    <property type="nucleotide sequence ID" value="NC_009073.1"/>
</dbReference>
<keyword evidence="2" id="KW-1185">Reference proteome</keyword>
<dbReference type="HOGENOM" id="CLU_2299447_0_0_2"/>
<evidence type="ECO:0000313" key="1">
    <source>
        <dbReference type="EMBL" id="ABO09459.1"/>
    </source>
</evidence>
<dbReference type="Proteomes" id="UP000001431">
    <property type="component" value="Chromosome"/>
</dbReference>
<dbReference type="KEGG" id="pcl:Pcal_2044"/>
<name>A3MXU2_PYRCJ</name>
<sequence>MTRLKLVDIDTKNAVEIDIDGQAHPTKIIDKLKELGILKPNETAMFGVSPDERHIYYVPAATVDQLIAYLNQTKQILYYRRYPIHGYRGPTTTQQERQTA</sequence>
<protein>
    <submittedName>
        <fullName evidence="1">Uncharacterized protein</fullName>
    </submittedName>
</protein>
<reference evidence="1" key="1">
    <citation type="submission" date="2007-02" db="EMBL/GenBank/DDBJ databases">
        <title>Complete sequence of Pyrobaculum calidifontis JCM 11548.</title>
        <authorList>
            <consortium name="US DOE Joint Genome Institute"/>
            <person name="Copeland A."/>
            <person name="Lucas S."/>
            <person name="Lapidus A."/>
            <person name="Barry K."/>
            <person name="Glavina del Rio T."/>
            <person name="Dalin E."/>
            <person name="Tice H."/>
            <person name="Pitluck S."/>
            <person name="Chain P."/>
            <person name="Malfatti S."/>
            <person name="Shin M."/>
            <person name="Vergez L."/>
            <person name="Schmutz J."/>
            <person name="Larimer F."/>
            <person name="Land M."/>
            <person name="Hauser L."/>
            <person name="Kyrpides N."/>
            <person name="Mikhailova N."/>
            <person name="Cozen A.E."/>
            <person name="Fitz-Gibbon S.T."/>
            <person name="House C.H."/>
            <person name="Saltikov C."/>
            <person name="Lowe T.M."/>
            <person name="Richardson P."/>
        </authorList>
    </citation>
    <scope>NUCLEOTIDE SEQUENCE [LARGE SCALE GENOMIC DNA]</scope>
    <source>
        <strain evidence="1">JCM 11548</strain>
    </source>
</reference>
<dbReference type="EMBL" id="CP000561">
    <property type="protein sequence ID" value="ABO09459.1"/>
    <property type="molecule type" value="Genomic_DNA"/>
</dbReference>
<dbReference type="AlphaFoldDB" id="A3MXU2"/>
<dbReference type="GeneID" id="4909674"/>
<gene>
    <name evidence="1" type="ordered locus">Pcal_2044</name>
</gene>
<evidence type="ECO:0000313" key="2">
    <source>
        <dbReference type="Proteomes" id="UP000001431"/>
    </source>
</evidence>
<dbReference type="eggNOG" id="arCOG07485">
    <property type="taxonomic scope" value="Archaea"/>
</dbReference>
<organism evidence="1 2">
    <name type="scientific">Pyrobaculum calidifontis (strain DSM 21063 / JCM 11548 / VA1)</name>
    <dbReference type="NCBI Taxonomy" id="410359"/>
    <lineage>
        <taxon>Archaea</taxon>
        <taxon>Thermoproteota</taxon>
        <taxon>Thermoprotei</taxon>
        <taxon>Thermoproteales</taxon>
        <taxon>Thermoproteaceae</taxon>
        <taxon>Pyrobaculum</taxon>
    </lineage>
</organism>
<accession>A3MXU2</accession>
<dbReference type="STRING" id="410359.Pcal_2044"/>
<dbReference type="OrthoDB" id="23589at2157"/>
<proteinExistence type="predicted"/>